<dbReference type="Proteomes" id="UP000767238">
    <property type="component" value="Unassembled WGS sequence"/>
</dbReference>
<feature type="non-terminal residue" evidence="1">
    <location>
        <position position="1"/>
    </location>
</feature>
<comment type="caution">
    <text evidence="1">The sequence shown here is derived from an EMBL/GenBank/DDBJ whole genome shotgun (WGS) entry which is preliminary data.</text>
</comment>
<protein>
    <submittedName>
        <fullName evidence="1">Uncharacterized protein</fullName>
    </submittedName>
</protein>
<evidence type="ECO:0000313" key="1">
    <source>
        <dbReference type="EMBL" id="KAH0217955.1"/>
    </source>
</evidence>
<name>A0A9P8GBT2_AURME</name>
<feature type="non-terminal residue" evidence="1">
    <location>
        <position position="190"/>
    </location>
</feature>
<reference evidence="1" key="2">
    <citation type="submission" date="2021-08" db="EMBL/GenBank/DDBJ databases">
        <authorList>
            <person name="Gostincar C."/>
            <person name="Sun X."/>
            <person name="Song Z."/>
            <person name="Gunde-Cimerman N."/>
        </authorList>
    </citation>
    <scope>NUCLEOTIDE SEQUENCE</scope>
    <source>
        <strain evidence="1">EXF-8016</strain>
    </source>
</reference>
<dbReference type="AlphaFoldDB" id="A0A9P8GBT2"/>
<evidence type="ECO:0000313" key="2">
    <source>
        <dbReference type="Proteomes" id="UP000767238"/>
    </source>
</evidence>
<proteinExistence type="predicted"/>
<sequence>LQVTGKPFDGAPWIREENSEIEDMPRDWSWACWSIFMYMRLQRMRTVCNRHGITIDTSQSLFAEFIFQLCTDNPNYRQVDAGKLQKQDFKKICNDLYIVTSKTPFTKKTRLQGRDPDDLKADQAEWCAGIPVSGEDGPWNSLLWRWLPHERASYSSDWDDETIKRLSGSPFSYSTAKMTTMLSNTPMTYI</sequence>
<gene>
    <name evidence="1" type="ORF">KCV03_g6823</name>
</gene>
<reference evidence="1" key="1">
    <citation type="journal article" date="2021" name="J Fungi (Basel)">
        <title>Virulence traits and population genomics of the black yeast Aureobasidium melanogenum.</title>
        <authorList>
            <person name="Cernosa A."/>
            <person name="Sun X."/>
            <person name="Gostincar C."/>
            <person name="Fang C."/>
            <person name="Gunde-Cimerman N."/>
            <person name="Song Z."/>
        </authorList>
    </citation>
    <scope>NUCLEOTIDE SEQUENCE</scope>
    <source>
        <strain evidence="1">EXF-8016</strain>
    </source>
</reference>
<organism evidence="1 2">
    <name type="scientific">Aureobasidium melanogenum</name>
    <name type="common">Aureobasidium pullulans var. melanogenum</name>
    <dbReference type="NCBI Taxonomy" id="46634"/>
    <lineage>
        <taxon>Eukaryota</taxon>
        <taxon>Fungi</taxon>
        <taxon>Dikarya</taxon>
        <taxon>Ascomycota</taxon>
        <taxon>Pezizomycotina</taxon>
        <taxon>Dothideomycetes</taxon>
        <taxon>Dothideomycetidae</taxon>
        <taxon>Dothideales</taxon>
        <taxon>Saccotheciaceae</taxon>
        <taxon>Aureobasidium</taxon>
    </lineage>
</organism>
<dbReference type="EMBL" id="JAHFYH010000052">
    <property type="protein sequence ID" value="KAH0217955.1"/>
    <property type="molecule type" value="Genomic_DNA"/>
</dbReference>
<accession>A0A9P8GBT2</accession>
<dbReference type="OrthoDB" id="3943809at2759"/>